<dbReference type="EMBL" id="REGN01004099">
    <property type="protein sequence ID" value="RNA19117.1"/>
    <property type="molecule type" value="Genomic_DNA"/>
</dbReference>
<dbReference type="AlphaFoldDB" id="A0A3M7R6B5"/>
<sequence>MSRKKTNFYILKLRTWITKPFMKFIGFKFRNTNTFEMTPFITCLLSFFYMHFQIHHTLQNSYPILN</sequence>
<dbReference type="Proteomes" id="UP000276133">
    <property type="component" value="Unassembled WGS sequence"/>
</dbReference>
<keyword evidence="2" id="KW-1185">Reference proteome</keyword>
<comment type="caution">
    <text evidence="1">The sequence shown here is derived from an EMBL/GenBank/DDBJ whole genome shotgun (WGS) entry which is preliminary data.</text>
</comment>
<proteinExistence type="predicted"/>
<protein>
    <submittedName>
        <fullName evidence="1">Uncharacterized protein</fullName>
    </submittedName>
</protein>
<gene>
    <name evidence="1" type="ORF">BpHYR1_006376</name>
</gene>
<reference evidence="1 2" key="1">
    <citation type="journal article" date="2018" name="Sci. Rep.">
        <title>Genomic signatures of local adaptation to the degree of environmental predictability in rotifers.</title>
        <authorList>
            <person name="Franch-Gras L."/>
            <person name="Hahn C."/>
            <person name="Garcia-Roger E.M."/>
            <person name="Carmona M.J."/>
            <person name="Serra M."/>
            <person name="Gomez A."/>
        </authorList>
    </citation>
    <scope>NUCLEOTIDE SEQUENCE [LARGE SCALE GENOMIC DNA]</scope>
    <source>
        <strain evidence="1">HYR1</strain>
    </source>
</reference>
<organism evidence="1 2">
    <name type="scientific">Brachionus plicatilis</name>
    <name type="common">Marine rotifer</name>
    <name type="synonym">Brachionus muelleri</name>
    <dbReference type="NCBI Taxonomy" id="10195"/>
    <lineage>
        <taxon>Eukaryota</taxon>
        <taxon>Metazoa</taxon>
        <taxon>Spiralia</taxon>
        <taxon>Gnathifera</taxon>
        <taxon>Rotifera</taxon>
        <taxon>Eurotatoria</taxon>
        <taxon>Monogononta</taxon>
        <taxon>Pseudotrocha</taxon>
        <taxon>Ploima</taxon>
        <taxon>Brachionidae</taxon>
        <taxon>Brachionus</taxon>
    </lineage>
</organism>
<accession>A0A3M7R6B5</accession>
<evidence type="ECO:0000313" key="1">
    <source>
        <dbReference type="EMBL" id="RNA19117.1"/>
    </source>
</evidence>
<name>A0A3M7R6B5_BRAPC</name>
<evidence type="ECO:0000313" key="2">
    <source>
        <dbReference type="Proteomes" id="UP000276133"/>
    </source>
</evidence>